<keyword evidence="1" id="KW-0547">Nucleotide-binding</keyword>
<dbReference type="PANTHER" id="PTHR33359">
    <property type="entry name" value="MOLYBDOPTERIN SYNTHASE SULFUR CARRIER SUBUNIT"/>
    <property type="match status" value="1"/>
</dbReference>
<proteinExistence type="inferred from homology"/>
<dbReference type="EMBL" id="BKZW01000001">
    <property type="protein sequence ID" value="GER89300.1"/>
    <property type="molecule type" value="Genomic_DNA"/>
</dbReference>
<dbReference type="Proteomes" id="UP000326912">
    <property type="component" value="Unassembled WGS sequence"/>
</dbReference>
<dbReference type="SUPFAM" id="SSF54285">
    <property type="entry name" value="MoaD/ThiS"/>
    <property type="match status" value="1"/>
</dbReference>
<keyword evidence="5" id="KW-1185">Reference proteome</keyword>
<dbReference type="AlphaFoldDB" id="A0A5J4KS86"/>
<evidence type="ECO:0000256" key="1">
    <source>
        <dbReference type="ARBA" id="ARBA00022741"/>
    </source>
</evidence>
<accession>A0A5J4KS86</accession>
<dbReference type="InterPro" id="IPR012675">
    <property type="entry name" value="Beta-grasp_dom_sf"/>
</dbReference>
<dbReference type="InterPro" id="IPR016155">
    <property type="entry name" value="Mopterin_synth/thiamin_S_b"/>
</dbReference>
<comment type="caution">
    <text evidence="4">The sequence shown here is derived from an EMBL/GenBank/DDBJ whole genome shotgun (WGS) entry which is preliminary data.</text>
</comment>
<gene>
    <name evidence="4" type="ORF">KDW_34620</name>
</gene>
<evidence type="ECO:0000313" key="4">
    <source>
        <dbReference type="EMBL" id="GER89300.1"/>
    </source>
</evidence>
<reference evidence="4 5" key="1">
    <citation type="submission" date="2019-10" db="EMBL/GenBank/DDBJ databases">
        <title>Dictyobacter vulcani sp. nov., within the class Ktedonobacteria, isolated from soil of volcanic Mt. Zao.</title>
        <authorList>
            <person name="Zheng Y."/>
            <person name="Wang C.M."/>
            <person name="Sakai Y."/>
            <person name="Abe K."/>
            <person name="Yokota A."/>
            <person name="Yabe S."/>
        </authorList>
    </citation>
    <scope>NUCLEOTIDE SEQUENCE [LARGE SCALE GENOMIC DNA]</scope>
    <source>
        <strain evidence="4 5">W12</strain>
    </source>
</reference>
<sequence length="95" mass="10852">MIISQKKICYTLDMKIKIRYFASFRELIGQGEELLTVADATRVVDIRALLVERNPRLQPIMERSVNALNHRYVPAETVLHENDELVFIPPTGGGQ</sequence>
<dbReference type="GO" id="GO:1990133">
    <property type="term" value="C:molybdopterin adenylyltransferase complex"/>
    <property type="evidence" value="ECO:0007669"/>
    <property type="project" value="TreeGrafter"/>
</dbReference>
<dbReference type="InterPro" id="IPR044672">
    <property type="entry name" value="MOCS2A"/>
</dbReference>
<comment type="similarity">
    <text evidence="2">Belongs to the MoaD family.</text>
</comment>
<evidence type="ECO:0000313" key="5">
    <source>
        <dbReference type="Proteomes" id="UP000326912"/>
    </source>
</evidence>
<organism evidence="4 5">
    <name type="scientific">Dictyobacter vulcani</name>
    <dbReference type="NCBI Taxonomy" id="2607529"/>
    <lineage>
        <taxon>Bacteria</taxon>
        <taxon>Bacillati</taxon>
        <taxon>Chloroflexota</taxon>
        <taxon>Ktedonobacteria</taxon>
        <taxon>Ktedonobacterales</taxon>
        <taxon>Dictyobacteraceae</taxon>
        <taxon>Dictyobacter</taxon>
    </lineage>
</organism>
<evidence type="ECO:0000256" key="2">
    <source>
        <dbReference type="ARBA" id="ARBA00024200"/>
    </source>
</evidence>
<dbReference type="Gene3D" id="3.10.20.30">
    <property type="match status" value="1"/>
</dbReference>
<protein>
    <recommendedName>
        <fullName evidence="3">Molybdopterin synthase sulfur carrier subunit</fullName>
    </recommendedName>
</protein>
<dbReference type="InterPro" id="IPR003749">
    <property type="entry name" value="ThiS/MoaD-like"/>
</dbReference>
<dbReference type="UniPathway" id="UPA00344"/>
<dbReference type="CDD" id="cd00754">
    <property type="entry name" value="Ubl_MoaD"/>
    <property type="match status" value="1"/>
</dbReference>
<evidence type="ECO:0000256" key="3">
    <source>
        <dbReference type="ARBA" id="ARBA00024247"/>
    </source>
</evidence>
<dbReference type="PANTHER" id="PTHR33359:SF1">
    <property type="entry name" value="MOLYBDOPTERIN SYNTHASE SULFUR CARRIER SUBUNIT"/>
    <property type="match status" value="1"/>
</dbReference>
<dbReference type="GO" id="GO:0006777">
    <property type="term" value="P:Mo-molybdopterin cofactor biosynthetic process"/>
    <property type="evidence" value="ECO:0007669"/>
    <property type="project" value="InterPro"/>
</dbReference>
<dbReference type="GO" id="GO:0000166">
    <property type="term" value="F:nucleotide binding"/>
    <property type="evidence" value="ECO:0007669"/>
    <property type="project" value="UniProtKB-KW"/>
</dbReference>
<name>A0A5J4KS86_9CHLR</name>
<dbReference type="Pfam" id="PF02597">
    <property type="entry name" value="ThiS"/>
    <property type="match status" value="1"/>
</dbReference>